<gene>
    <name evidence="2" type="ORF">DMH04_10445</name>
</gene>
<reference evidence="2 3" key="1">
    <citation type="submission" date="2018-05" db="EMBL/GenBank/DDBJ databases">
        <title>Evolution of GPA BGCs.</title>
        <authorList>
            <person name="Waglechner N."/>
            <person name="Wright G.D."/>
        </authorList>
    </citation>
    <scope>NUCLEOTIDE SEQUENCE [LARGE SCALE GENOMIC DNA]</scope>
    <source>
        <strain evidence="2 3">A82846</strain>
    </source>
</reference>
<dbReference type="AlphaFoldDB" id="A0A428ZH67"/>
<sequence length="189" mass="20277">MHRVAVTNPEAAAATQIKNIERATGRTVPQWHTLVAGTGLTKHGQIVSYLKTEHGLTHGNANALAHKIRELAAGGPASANDLLEAQYRGTKAGLRPIYDELVLSAQALGDDVTVSIKKTGVSLRRSKQFALIEPKSAKRVELGLNLEQTPPTDRLRAAGGMCTHRVALTDVAEVDDEVAGWLRAAYEQS</sequence>
<evidence type="ECO:0000313" key="3">
    <source>
        <dbReference type="Proteomes" id="UP000287547"/>
    </source>
</evidence>
<protein>
    <submittedName>
        <fullName evidence="2">DUF4287 domain-containing protein</fullName>
    </submittedName>
</protein>
<dbReference type="InterPro" id="IPR043714">
    <property type="entry name" value="DUF5655"/>
</dbReference>
<feature type="domain" description="DUF5655" evidence="1">
    <location>
        <begin position="84"/>
        <end position="189"/>
    </location>
</feature>
<dbReference type="Proteomes" id="UP000287547">
    <property type="component" value="Unassembled WGS sequence"/>
</dbReference>
<evidence type="ECO:0000259" key="1">
    <source>
        <dbReference type="Pfam" id="PF18899"/>
    </source>
</evidence>
<dbReference type="Pfam" id="PF18899">
    <property type="entry name" value="DUF5655"/>
    <property type="match status" value="1"/>
</dbReference>
<evidence type="ECO:0000313" key="2">
    <source>
        <dbReference type="EMBL" id="RSM87443.1"/>
    </source>
</evidence>
<dbReference type="OrthoDB" id="4559052at2"/>
<accession>A0A428ZH67</accession>
<dbReference type="Pfam" id="PF14117">
    <property type="entry name" value="DUF4287"/>
    <property type="match status" value="1"/>
</dbReference>
<dbReference type="InterPro" id="IPR025629">
    <property type="entry name" value="DUF4287"/>
</dbReference>
<proteinExistence type="predicted"/>
<organism evidence="2 3">
    <name type="scientific">Kibdelosporangium aridum</name>
    <dbReference type="NCBI Taxonomy" id="2030"/>
    <lineage>
        <taxon>Bacteria</taxon>
        <taxon>Bacillati</taxon>
        <taxon>Actinomycetota</taxon>
        <taxon>Actinomycetes</taxon>
        <taxon>Pseudonocardiales</taxon>
        <taxon>Pseudonocardiaceae</taxon>
        <taxon>Kibdelosporangium</taxon>
    </lineage>
</organism>
<comment type="caution">
    <text evidence="2">The sequence shown here is derived from an EMBL/GenBank/DDBJ whole genome shotgun (WGS) entry which is preliminary data.</text>
</comment>
<name>A0A428ZH67_KIBAR</name>
<dbReference type="EMBL" id="QHKI01000006">
    <property type="protein sequence ID" value="RSM87443.1"/>
    <property type="molecule type" value="Genomic_DNA"/>
</dbReference>